<gene>
    <name evidence="2" type="ORF">A3Q56_06018</name>
</gene>
<dbReference type="InterPro" id="IPR027482">
    <property type="entry name" value="Sec1-like_dom2"/>
</dbReference>
<dbReference type="Gene3D" id="3.40.50.1910">
    <property type="match status" value="1"/>
</dbReference>
<proteinExistence type="inferred from homology"/>
<feature type="non-terminal residue" evidence="2">
    <location>
        <position position="191"/>
    </location>
</feature>
<dbReference type="OrthoDB" id="10262528at2759"/>
<dbReference type="AlphaFoldDB" id="A0A177AW88"/>
<comment type="caution">
    <text evidence="2">The sequence shown here is derived from an EMBL/GenBank/DDBJ whole genome shotgun (WGS) entry which is preliminary data.</text>
</comment>
<evidence type="ECO:0000313" key="3">
    <source>
        <dbReference type="Proteomes" id="UP000078046"/>
    </source>
</evidence>
<dbReference type="EMBL" id="LWCA01000988">
    <property type="protein sequence ID" value="OAF66256.1"/>
    <property type="molecule type" value="Genomic_DNA"/>
</dbReference>
<name>A0A177AW88_9BILA</name>
<dbReference type="InterPro" id="IPR001619">
    <property type="entry name" value="Sec1-like"/>
</dbReference>
<dbReference type="InterPro" id="IPR043154">
    <property type="entry name" value="Sec-1-like_dom1"/>
</dbReference>
<dbReference type="InterPro" id="IPR036045">
    <property type="entry name" value="Sec1-like_sf"/>
</dbReference>
<comment type="similarity">
    <text evidence="1">Belongs to the STXBP/unc-18/SEC1 family.</text>
</comment>
<dbReference type="Pfam" id="PF00995">
    <property type="entry name" value="Sec1"/>
    <property type="match status" value="1"/>
</dbReference>
<sequence length="191" mass="22098">MNVDFSLISNLLNAELVRTLKSVTGSKDLIIDSDLIKQINIFISTSEIRKCGIEKIFKLEKVSPSTDKRRYYLIRSTVENAKTILKHIEDDKRNGLSYFYHIVLCPVKTNVFQNIFNREGLNYDNIQIYSLFIDFFVLFDDVISLELPNITKDLFLNNDIQPCSIIAKSLINLEEIYGEFPEIVIKGNYSK</sequence>
<keyword evidence="3" id="KW-1185">Reference proteome</keyword>
<accession>A0A177AW88</accession>
<protein>
    <submittedName>
        <fullName evidence="2">Uncharacterized protein</fullName>
    </submittedName>
</protein>
<dbReference type="Gene3D" id="3.40.50.2060">
    <property type="match status" value="1"/>
</dbReference>
<organism evidence="2 3">
    <name type="scientific">Intoshia linei</name>
    <dbReference type="NCBI Taxonomy" id="1819745"/>
    <lineage>
        <taxon>Eukaryota</taxon>
        <taxon>Metazoa</taxon>
        <taxon>Spiralia</taxon>
        <taxon>Lophotrochozoa</taxon>
        <taxon>Mesozoa</taxon>
        <taxon>Orthonectida</taxon>
        <taxon>Rhopaluridae</taxon>
        <taxon>Intoshia</taxon>
    </lineage>
</organism>
<evidence type="ECO:0000256" key="1">
    <source>
        <dbReference type="ARBA" id="ARBA00009884"/>
    </source>
</evidence>
<dbReference type="GO" id="GO:0016192">
    <property type="term" value="P:vesicle-mediated transport"/>
    <property type="evidence" value="ECO:0007669"/>
    <property type="project" value="InterPro"/>
</dbReference>
<reference evidence="2 3" key="1">
    <citation type="submission" date="2016-04" db="EMBL/GenBank/DDBJ databases">
        <title>The genome of Intoshia linei affirms orthonectids as highly simplified spiralians.</title>
        <authorList>
            <person name="Mikhailov K.V."/>
            <person name="Slusarev G.S."/>
            <person name="Nikitin M.A."/>
            <person name="Logacheva M.D."/>
            <person name="Penin A."/>
            <person name="Aleoshin V."/>
            <person name="Panchin Y.V."/>
        </authorList>
    </citation>
    <scope>NUCLEOTIDE SEQUENCE [LARGE SCALE GENOMIC DNA]</scope>
    <source>
        <strain evidence="2">Intl2013</strain>
        <tissue evidence="2">Whole animal</tissue>
    </source>
</reference>
<dbReference type="SUPFAM" id="SSF56815">
    <property type="entry name" value="Sec1/munc18-like (SM) proteins"/>
    <property type="match status" value="1"/>
</dbReference>
<evidence type="ECO:0000313" key="2">
    <source>
        <dbReference type="EMBL" id="OAF66256.1"/>
    </source>
</evidence>
<dbReference type="Proteomes" id="UP000078046">
    <property type="component" value="Unassembled WGS sequence"/>
</dbReference>
<dbReference type="PANTHER" id="PTHR11679">
    <property type="entry name" value="VESICLE PROTEIN SORTING-ASSOCIATED"/>
    <property type="match status" value="1"/>
</dbReference>